<feature type="transmembrane region" description="Helical" evidence="4">
    <location>
        <begin position="352"/>
        <end position="372"/>
    </location>
</feature>
<dbReference type="AlphaFoldDB" id="A0A953T1W6"/>
<dbReference type="PROSITE" id="PS50850">
    <property type="entry name" value="MFS"/>
    <property type="match status" value="1"/>
</dbReference>
<sequence>MKIFYGWKMVFAAASLQFIQSMMLHQAFGAYIAVLIQEKGWSKTSVSGASALMSMEAAVIGPLLGWFLDKFGSRGVIKVGVVVFGLGFILLSQIDTLMGFYGAAVVIAIGSSMAGYFPLNVGVIQWFEKKRARALSTVGLGLALGGTLVPVVAWSIETFGWRETAFTCGVFVILVGYPLACVFRRRPEDFGETVDGLGVARGTIDVSGAVESTPEPEFTARQALRTKSFWLLSAGHGVALMIVTAVNTHAINHMRISLDYTIAQGAFYITLMTGFQVIGVMLGGVLGDKLQKNRVAAVCMMMHMVGMLMLTYALGPEMLVLFAVFHGLAWGIRGPFMQAIRADYFGRKSIGMILGLSALITAFGQISGPLLAGMMGDATGNYHLGFTVLALISGAGTALFWFAKPPVLPEPTIKSQ</sequence>
<accession>A0A953T1W6</accession>
<dbReference type="InterPro" id="IPR020846">
    <property type="entry name" value="MFS_dom"/>
</dbReference>
<evidence type="ECO:0000256" key="4">
    <source>
        <dbReference type="SAM" id="Phobius"/>
    </source>
</evidence>
<evidence type="ECO:0000256" key="2">
    <source>
        <dbReference type="ARBA" id="ARBA00022989"/>
    </source>
</evidence>
<keyword evidence="1 4" id="KW-0812">Transmembrane</keyword>
<organism evidence="6 7">
    <name type="scientific">Zwartia hollandica</name>
    <dbReference type="NCBI Taxonomy" id="324606"/>
    <lineage>
        <taxon>Bacteria</taxon>
        <taxon>Pseudomonadati</taxon>
        <taxon>Pseudomonadota</taxon>
        <taxon>Betaproteobacteria</taxon>
        <taxon>Burkholderiales</taxon>
        <taxon>Alcaligenaceae</taxon>
        <taxon>Zwartia</taxon>
    </lineage>
</organism>
<gene>
    <name evidence="6" type="ORF">KZZ10_08835</name>
</gene>
<feature type="domain" description="Major facilitator superfamily (MFS) profile" evidence="5">
    <location>
        <begin position="9"/>
        <end position="408"/>
    </location>
</feature>
<feature type="transmembrane region" description="Helical" evidence="4">
    <location>
        <begin position="164"/>
        <end position="183"/>
    </location>
</feature>
<dbReference type="InterPro" id="IPR011701">
    <property type="entry name" value="MFS"/>
</dbReference>
<feature type="transmembrane region" description="Helical" evidence="4">
    <location>
        <begin position="384"/>
        <end position="403"/>
    </location>
</feature>
<dbReference type="PANTHER" id="PTHR11360">
    <property type="entry name" value="MONOCARBOXYLATE TRANSPORTER"/>
    <property type="match status" value="1"/>
</dbReference>
<dbReference type="InterPro" id="IPR036259">
    <property type="entry name" value="MFS_trans_sf"/>
</dbReference>
<feature type="transmembrane region" description="Helical" evidence="4">
    <location>
        <begin position="266"/>
        <end position="286"/>
    </location>
</feature>
<dbReference type="SUPFAM" id="SSF103473">
    <property type="entry name" value="MFS general substrate transporter"/>
    <property type="match status" value="1"/>
</dbReference>
<feature type="transmembrane region" description="Helical" evidence="4">
    <location>
        <begin position="100"/>
        <end position="122"/>
    </location>
</feature>
<dbReference type="EMBL" id="JAHXRI010000007">
    <property type="protein sequence ID" value="MBZ1350748.1"/>
    <property type="molecule type" value="Genomic_DNA"/>
</dbReference>
<dbReference type="PANTHER" id="PTHR11360:SF284">
    <property type="entry name" value="EG:103B4.3 PROTEIN-RELATED"/>
    <property type="match status" value="1"/>
</dbReference>
<evidence type="ECO:0000313" key="7">
    <source>
        <dbReference type="Proteomes" id="UP000739565"/>
    </source>
</evidence>
<feature type="transmembrane region" description="Helical" evidence="4">
    <location>
        <begin position="229"/>
        <end position="246"/>
    </location>
</feature>
<dbReference type="Pfam" id="PF07690">
    <property type="entry name" value="MFS_1"/>
    <property type="match status" value="1"/>
</dbReference>
<dbReference type="Gene3D" id="1.20.1250.20">
    <property type="entry name" value="MFS general substrate transporter like domains"/>
    <property type="match status" value="2"/>
</dbReference>
<evidence type="ECO:0000313" key="6">
    <source>
        <dbReference type="EMBL" id="MBZ1350748.1"/>
    </source>
</evidence>
<dbReference type="Proteomes" id="UP000739565">
    <property type="component" value="Unassembled WGS sequence"/>
</dbReference>
<dbReference type="GO" id="GO:0022857">
    <property type="term" value="F:transmembrane transporter activity"/>
    <property type="evidence" value="ECO:0007669"/>
    <property type="project" value="InterPro"/>
</dbReference>
<keyword evidence="2 4" id="KW-1133">Transmembrane helix</keyword>
<protein>
    <submittedName>
        <fullName evidence="6">MFS transporter</fullName>
    </submittedName>
</protein>
<keyword evidence="3 4" id="KW-0472">Membrane</keyword>
<feature type="transmembrane region" description="Helical" evidence="4">
    <location>
        <begin position="75"/>
        <end position="94"/>
    </location>
</feature>
<evidence type="ECO:0000259" key="5">
    <source>
        <dbReference type="PROSITE" id="PS50850"/>
    </source>
</evidence>
<evidence type="ECO:0000256" key="3">
    <source>
        <dbReference type="ARBA" id="ARBA00023136"/>
    </source>
</evidence>
<comment type="caution">
    <text evidence="6">The sequence shown here is derived from an EMBL/GenBank/DDBJ whole genome shotgun (WGS) entry which is preliminary data.</text>
</comment>
<dbReference type="RefSeq" id="WP_259661159.1">
    <property type="nucleotide sequence ID" value="NZ_JAHXRI010000007.1"/>
</dbReference>
<keyword evidence="7" id="KW-1185">Reference proteome</keyword>
<name>A0A953T1W6_9BURK</name>
<feature type="transmembrane region" description="Helical" evidence="4">
    <location>
        <begin position="45"/>
        <end position="68"/>
    </location>
</feature>
<reference evidence="6" key="1">
    <citation type="submission" date="2021-07" db="EMBL/GenBank/DDBJ databases">
        <title>New genus and species of the family Alcaligenaceae.</title>
        <authorList>
            <person name="Hahn M.W."/>
        </authorList>
    </citation>
    <scope>NUCLEOTIDE SEQUENCE</scope>
    <source>
        <strain evidence="6">LF4-65</strain>
    </source>
</reference>
<proteinExistence type="predicted"/>
<evidence type="ECO:0000256" key="1">
    <source>
        <dbReference type="ARBA" id="ARBA00022692"/>
    </source>
</evidence>
<dbReference type="InterPro" id="IPR050327">
    <property type="entry name" value="Proton-linked_MCT"/>
</dbReference>
<feature type="transmembrane region" description="Helical" evidence="4">
    <location>
        <begin position="134"/>
        <end position="152"/>
    </location>
</feature>